<evidence type="ECO:0000313" key="4">
    <source>
        <dbReference type="Proteomes" id="UP000502823"/>
    </source>
</evidence>
<organism evidence="3 4">
    <name type="scientific">Coptotermes formosanus</name>
    <name type="common">Formosan subterranean termite</name>
    <dbReference type="NCBI Taxonomy" id="36987"/>
    <lineage>
        <taxon>Eukaryota</taxon>
        <taxon>Metazoa</taxon>
        <taxon>Ecdysozoa</taxon>
        <taxon>Arthropoda</taxon>
        <taxon>Hexapoda</taxon>
        <taxon>Insecta</taxon>
        <taxon>Pterygota</taxon>
        <taxon>Neoptera</taxon>
        <taxon>Polyneoptera</taxon>
        <taxon>Dictyoptera</taxon>
        <taxon>Blattodea</taxon>
        <taxon>Blattoidea</taxon>
        <taxon>Termitoidae</taxon>
        <taxon>Rhinotermitidae</taxon>
        <taxon>Coptotermes</taxon>
    </lineage>
</organism>
<protein>
    <recommendedName>
        <fullName evidence="2">Aldehyde oxidase/xanthine dehydrogenase second molybdopterin binding domain-containing protein</fullName>
    </recommendedName>
</protein>
<feature type="domain" description="Aldehyde oxidase/xanthine dehydrogenase second molybdopterin binding" evidence="2">
    <location>
        <begin position="8"/>
        <end position="74"/>
    </location>
</feature>
<dbReference type="GO" id="GO:0016491">
    <property type="term" value="F:oxidoreductase activity"/>
    <property type="evidence" value="ECO:0007669"/>
    <property type="project" value="InterPro"/>
</dbReference>
<keyword evidence="1" id="KW-0500">Molybdenum</keyword>
<dbReference type="PANTHER" id="PTHR11908">
    <property type="entry name" value="XANTHINE DEHYDROGENASE"/>
    <property type="match status" value="1"/>
</dbReference>
<dbReference type="InterPro" id="IPR016208">
    <property type="entry name" value="Ald_Oxase/xanthine_DH-like"/>
</dbReference>
<dbReference type="Gene3D" id="3.30.365.10">
    <property type="entry name" value="Aldehyde oxidase/xanthine dehydrogenase, molybdopterin binding domain"/>
    <property type="match status" value="1"/>
</dbReference>
<evidence type="ECO:0000259" key="2">
    <source>
        <dbReference type="Pfam" id="PF20256"/>
    </source>
</evidence>
<reference evidence="4" key="1">
    <citation type="submission" date="2020-01" db="EMBL/GenBank/DDBJ databases">
        <title>Draft genome sequence of the Termite Coptotermes fromosanus.</title>
        <authorList>
            <person name="Itakura S."/>
            <person name="Yosikawa Y."/>
            <person name="Umezawa K."/>
        </authorList>
    </citation>
    <scope>NUCLEOTIDE SEQUENCE [LARGE SCALE GENOMIC DNA]</scope>
</reference>
<evidence type="ECO:0000313" key="3">
    <source>
        <dbReference type="EMBL" id="GFG40713.1"/>
    </source>
</evidence>
<sequence length="134" mass="14761">MEVVSSVVPIQRVDILEDAGESLSPDIDIGQIEGAFTMGLGYWLLEHLEFDPKTGALLTNRAWNYKPPGAKDIPIDFRVQMTSKTPNPVGVLRSKATDEPLVCMSVAIVFALRNALDSARKEAGKPESWYQISE</sequence>
<dbReference type="InParanoid" id="A0A6L2Q700"/>
<gene>
    <name evidence="3" type="ORF">Cfor_03397</name>
</gene>
<keyword evidence="4" id="KW-1185">Reference proteome</keyword>
<comment type="caution">
    <text evidence="3">The sequence shown here is derived from an EMBL/GenBank/DDBJ whole genome shotgun (WGS) entry which is preliminary data.</text>
</comment>
<dbReference type="AlphaFoldDB" id="A0A6L2Q700"/>
<dbReference type="SUPFAM" id="SSF56003">
    <property type="entry name" value="Molybdenum cofactor-binding domain"/>
    <property type="match status" value="1"/>
</dbReference>
<name>A0A6L2Q700_COPFO</name>
<evidence type="ECO:0000256" key="1">
    <source>
        <dbReference type="ARBA" id="ARBA00022505"/>
    </source>
</evidence>
<dbReference type="InterPro" id="IPR037165">
    <property type="entry name" value="AldOxase/xan_DH_Mopterin-bd_sf"/>
</dbReference>
<dbReference type="Pfam" id="PF20256">
    <property type="entry name" value="MoCoBD_2"/>
    <property type="match status" value="1"/>
</dbReference>
<dbReference type="InterPro" id="IPR046867">
    <property type="entry name" value="AldOxase/xan_DH_MoCoBD2"/>
</dbReference>
<dbReference type="OrthoDB" id="8300278at2759"/>
<dbReference type="Proteomes" id="UP000502823">
    <property type="component" value="Unassembled WGS sequence"/>
</dbReference>
<dbReference type="PANTHER" id="PTHR11908:SF132">
    <property type="entry name" value="ALDEHYDE OXIDASE 1-RELATED"/>
    <property type="match status" value="1"/>
</dbReference>
<dbReference type="GO" id="GO:0005506">
    <property type="term" value="F:iron ion binding"/>
    <property type="evidence" value="ECO:0007669"/>
    <property type="project" value="InterPro"/>
</dbReference>
<dbReference type="EMBL" id="BLKM01002437">
    <property type="protein sequence ID" value="GFG40713.1"/>
    <property type="molecule type" value="Genomic_DNA"/>
</dbReference>
<accession>A0A6L2Q700</accession>
<proteinExistence type="predicted"/>